<proteinExistence type="predicted"/>
<dbReference type="RefSeq" id="WP_015141798.1">
    <property type="nucleotide sequence ID" value="NC_019688.1"/>
</dbReference>
<dbReference type="AlphaFoldDB" id="K9MEA6"/>
<dbReference type="Gene3D" id="1.10.10.10">
    <property type="entry name" value="Winged helix-like DNA-binding domain superfamily/Winged helix DNA-binding domain"/>
    <property type="match status" value="1"/>
</dbReference>
<dbReference type="EMBL" id="JQ655731">
    <property type="protein sequence ID" value="AFV15085.1"/>
    <property type="molecule type" value="Genomic_DNA"/>
</dbReference>
<sequence length="497" mass="60135">MFREDLLEKHEKLQFNILKKIFITNGNVTKEYLCKFFNISLPTLRSNLNKLSYLLEIVYYEDVKLIISREKIILKYNKQVNLDSILFYLINNSLKLKLLKYIYFNNFNDINGIKLCKEFSISLSTLNRKIVECNYILKEFNISIKNYKLNGCIMQITYFYYSLFTNLNINLYFKSQILCKLSLYLEKYFNISLDKISEYKLQNLLIILDNIVKQKHNYLTAFHKNNIKLIKKNDFFYNLVCFFNKNNFSLKKSELFSYSILTFIYSYEILNYKTIKKINCTIHIPNNNYKVILKNIKSIYTCSTIFLNDKIKLNLLNLCHKQYFFKGVFYSNDKIIINYYIEKFSSYFRVNFIEMTIKNNLFLKNNTKFLLDEDYFRICILLILVNIKKTKFQIYIGLAYNNDFFNLLPNMKNTLNFLYEKFDVFLEEYNYNSQYDLVITNLNYNFLSKNYNYIYLITNLGIEHDIYNLSTLLNKIERNKIKETIYDFNITKYFKLN</sequence>
<geneLocation type="plasmid" evidence="2">
    <name>pNetB-NE10</name>
</geneLocation>
<protein>
    <submittedName>
        <fullName evidence="2">M protein trans-acting positive regulator(MGA)</fullName>
    </submittedName>
</protein>
<dbReference type="InterPro" id="IPR007737">
    <property type="entry name" value="Mga_HTH"/>
</dbReference>
<evidence type="ECO:0000259" key="1">
    <source>
        <dbReference type="Pfam" id="PF05043"/>
    </source>
</evidence>
<gene>
    <name evidence="2" type="ORF">pNetB-NE10_79</name>
</gene>
<reference evidence="2" key="1">
    <citation type="journal article" date="2012" name="PLoS ONE">
        <title>Sequence of Two Plasmids from Clostridium perfringens Chicken Necrotic Enteritis Isolates and Comparison with C. perfringens Conjugative Plasmids.</title>
        <authorList>
            <person name="Parreira V.R."/>
            <person name="Costa M."/>
            <person name="Eikmeyer F."/>
            <person name="Blom J."/>
            <person name="Prescott J.F."/>
        </authorList>
    </citation>
    <scope>NUCLEOTIDE SEQUENCE</scope>
    <source>
        <strain evidence="2">NE_10</strain>
        <plasmid evidence="2">pNetB-NE10</plasmid>
    </source>
</reference>
<organism evidence="2">
    <name type="scientific">Clostridium perfringens</name>
    <dbReference type="NCBI Taxonomy" id="1502"/>
    <lineage>
        <taxon>Bacteria</taxon>
        <taxon>Bacillati</taxon>
        <taxon>Bacillota</taxon>
        <taxon>Clostridia</taxon>
        <taxon>Eubacteriales</taxon>
        <taxon>Clostridiaceae</taxon>
        <taxon>Clostridium</taxon>
    </lineage>
</organism>
<name>K9MEA6_CLOPF</name>
<evidence type="ECO:0000313" key="2">
    <source>
        <dbReference type="EMBL" id="AFV15085.1"/>
    </source>
</evidence>
<accession>K9MEA6</accession>
<dbReference type="InterPro" id="IPR036388">
    <property type="entry name" value="WH-like_DNA-bd_sf"/>
</dbReference>
<keyword evidence="2" id="KW-0614">Plasmid</keyword>
<dbReference type="Pfam" id="PF05043">
    <property type="entry name" value="Mga"/>
    <property type="match status" value="1"/>
</dbReference>
<feature type="domain" description="Mga helix-turn-helix" evidence="1">
    <location>
        <begin position="81"/>
        <end position="164"/>
    </location>
</feature>